<evidence type="ECO:0008006" key="2">
    <source>
        <dbReference type="Google" id="ProtNLM"/>
    </source>
</evidence>
<name>A0A6J5L9K3_9CAUD</name>
<dbReference type="EMBL" id="LR796235">
    <property type="protein sequence ID" value="CAB4129707.1"/>
    <property type="molecule type" value="Genomic_DNA"/>
</dbReference>
<gene>
    <name evidence="1" type="ORF">UFOVP117_74</name>
</gene>
<evidence type="ECO:0000313" key="1">
    <source>
        <dbReference type="EMBL" id="CAB4129707.1"/>
    </source>
</evidence>
<accession>A0A6J5L9K3</accession>
<organism evidence="1">
    <name type="scientific">uncultured Caudovirales phage</name>
    <dbReference type="NCBI Taxonomy" id="2100421"/>
    <lineage>
        <taxon>Viruses</taxon>
        <taxon>Duplodnaviria</taxon>
        <taxon>Heunggongvirae</taxon>
        <taxon>Uroviricota</taxon>
        <taxon>Caudoviricetes</taxon>
        <taxon>Peduoviridae</taxon>
        <taxon>Maltschvirus</taxon>
        <taxon>Maltschvirus maltsch</taxon>
    </lineage>
</organism>
<reference evidence="1" key="1">
    <citation type="submission" date="2020-04" db="EMBL/GenBank/DDBJ databases">
        <authorList>
            <person name="Chiriac C."/>
            <person name="Salcher M."/>
            <person name="Ghai R."/>
            <person name="Kavagutti S V."/>
        </authorList>
    </citation>
    <scope>NUCLEOTIDE SEQUENCE</scope>
</reference>
<proteinExistence type="predicted"/>
<protein>
    <recommendedName>
        <fullName evidence="2">PD-(D/E)XK nuclease superfamily</fullName>
    </recommendedName>
</protein>
<sequence>MDLYKIREEIIEIISQKQKELQLTFEEESHTYTMADKDGNLRSDWPSVSKILKLFYPEFPTNEAAEKKSKGDPVLKQQLIEEWAAAGDYSTNMGSRVHYILEQASHKMFGIDKEIRKPEFQCDITQILKGDSMVTAGKKFLKLMEGRETVLLDTEIVLGSNELQYVGQPDKVWLVINKKKDGFGILVTDYKTNKPKNFESNNFTKPMFKPFQNLPNTALGHYYVQLPLYGKLILKMLEGTKYENMKLYGCIVVLLQEDSEYKEFRVPQDVIDTILNMDVKDYLN</sequence>